<dbReference type="InterPro" id="IPR020846">
    <property type="entry name" value="MFS_dom"/>
</dbReference>
<keyword evidence="6 7" id="KW-0472">Membrane</keyword>
<dbReference type="SUPFAM" id="SSF103473">
    <property type="entry name" value="MFS general substrate transporter"/>
    <property type="match status" value="1"/>
</dbReference>
<feature type="transmembrane region" description="Helical" evidence="7">
    <location>
        <begin position="367"/>
        <end position="388"/>
    </location>
</feature>
<evidence type="ECO:0000313" key="10">
    <source>
        <dbReference type="Proteomes" id="UP000464186"/>
    </source>
</evidence>
<evidence type="ECO:0000256" key="5">
    <source>
        <dbReference type="ARBA" id="ARBA00022989"/>
    </source>
</evidence>
<feature type="domain" description="Major facilitator superfamily (MFS) profile" evidence="8">
    <location>
        <begin position="15"/>
        <end position="396"/>
    </location>
</feature>
<dbReference type="Gene3D" id="1.20.1250.20">
    <property type="entry name" value="MFS general substrate transporter like domains"/>
    <property type="match status" value="1"/>
</dbReference>
<dbReference type="InterPro" id="IPR050171">
    <property type="entry name" value="MFS_Transporters"/>
</dbReference>
<dbReference type="KEGG" id="psey:GU243_13620"/>
<evidence type="ECO:0000259" key="8">
    <source>
        <dbReference type="PROSITE" id="PS50850"/>
    </source>
</evidence>
<feature type="transmembrane region" description="Helical" evidence="7">
    <location>
        <begin position="337"/>
        <end position="361"/>
    </location>
</feature>
<proteinExistence type="predicted"/>
<name>A0A6P1NLX6_9MICC</name>
<reference evidence="9 10" key="1">
    <citation type="submission" date="2020-01" db="EMBL/GenBank/DDBJ databases">
        <title>Pseudarthrobacter psychrotolerans sp. nov., isolated from antarctic soil.</title>
        <authorList>
            <person name="Shin Y."/>
            <person name="Park W."/>
        </authorList>
    </citation>
    <scope>NUCLEOTIDE SEQUENCE [LARGE SCALE GENOMIC DNA]</scope>
    <source>
        <strain evidence="9 10">YJ56</strain>
    </source>
</reference>
<evidence type="ECO:0000256" key="6">
    <source>
        <dbReference type="ARBA" id="ARBA00023136"/>
    </source>
</evidence>
<keyword evidence="4 7" id="KW-0812">Transmembrane</keyword>
<dbReference type="GO" id="GO:0005886">
    <property type="term" value="C:plasma membrane"/>
    <property type="evidence" value="ECO:0007669"/>
    <property type="project" value="UniProtKB-SubCell"/>
</dbReference>
<feature type="transmembrane region" description="Helical" evidence="7">
    <location>
        <begin position="106"/>
        <end position="127"/>
    </location>
</feature>
<dbReference type="Pfam" id="PF07690">
    <property type="entry name" value="MFS_1"/>
    <property type="match status" value="1"/>
</dbReference>
<evidence type="ECO:0000313" key="9">
    <source>
        <dbReference type="EMBL" id="QHK20599.1"/>
    </source>
</evidence>
<gene>
    <name evidence="9" type="ORF">GU243_13620</name>
</gene>
<evidence type="ECO:0000256" key="3">
    <source>
        <dbReference type="ARBA" id="ARBA00022475"/>
    </source>
</evidence>
<comment type="subcellular location">
    <subcellularLocation>
        <location evidence="1">Cell membrane</location>
        <topology evidence="1">Multi-pass membrane protein</topology>
    </subcellularLocation>
</comment>
<feature type="transmembrane region" description="Helical" evidence="7">
    <location>
        <begin position="45"/>
        <end position="61"/>
    </location>
</feature>
<organism evidence="9 10">
    <name type="scientific">Pseudarthrobacter psychrotolerans</name>
    <dbReference type="NCBI Taxonomy" id="2697569"/>
    <lineage>
        <taxon>Bacteria</taxon>
        <taxon>Bacillati</taxon>
        <taxon>Actinomycetota</taxon>
        <taxon>Actinomycetes</taxon>
        <taxon>Micrococcales</taxon>
        <taxon>Micrococcaceae</taxon>
        <taxon>Pseudarthrobacter</taxon>
    </lineage>
</organism>
<keyword evidence="10" id="KW-1185">Reference proteome</keyword>
<feature type="transmembrane region" description="Helical" evidence="7">
    <location>
        <begin position="147"/>
        <end position="165"/>
    </location>
</feature>
<dbReference type="EMBL" id="CP047898">
    <property type="protein sequence ID" value="QHK20599.1"/>
    <property type="molecule type" value="Genomic_DNA"/>
</dbReference>
<dbReference type="PROSITE" id="PS50850">
    <property type="entry name" value="MFS"/>
    <property type="match status" value="1"/>
</dbReference>
<keyword evidence="5 7" id="KW-1133">Transmembrane helix</keyword>
<dbReference type="AlphaFoldDB" id="A0A6P1NLX6"/>
<keyword evidence="2" id="KW-0813">Transport</keyword>
<dbReference type="GO" id="GO:0022857">
    <property type="term" value="F:transmembrane transporter activity"/>
    <property type="evidence" value="ECO:0007669"/>
    <property type="project" value="InterPro"/>
</dbReference>
<evidence type="ECO:0000256" key="1">
    <source>
        <dbReference type="ARBA" id="ARBA00004651"/>
    </source>
</evidence>
<dbReference type="Proteomes" id="UP000464186">
    <property type="component" value="Chromosome"/>
</dbReference>
<evidence type="ECO:0000256" key="7">
    <source>
        <dbReference type="SAM" id="Phobius"/>
    </source>
</evidence>
<evidence type="ECO:0000256" key="2">
    <source>
        <dbReference type="ARBA" id="ARBA00022448"/>
    </source>
</evidence>
<dbReference type="PANTHER" id="PTHR23517">
    <property type="entry name" value="RESISTANCE PROTEIN MDTM, PUTATIVE-RELATED-RELATED"/>
    <property type="match status" value="1"/>
</dbReference>
<feature type="transmembrane region" description="Helical" evidence="7">
    <location>
        <begin position="245"/>
        <end position="265"/>
    </location>
</feature>
<dbReference type="PANTHER" id="PTHR23517:SF2">
    <property type="entry name" value="MULTIDRUG RESISTANCE PROTEIN MDTH"/>
    <property type="match status" value="1"/>
</dbReference>
<protein>
    <submittedName>
        <fullName evidence="9">MFS transporter</fullName>
    </submittedName>
</protein>
<accession>A0A6P1NLX6</accession>
<feature type="transmembrane region" description="Helical" evidence="7">
    <location>
        <begin position="17"/>
        <end position="39"/>
    </location>
</feature>
<feature type="transmembrane region" description="Helical" evidence="7">
    <location>
        <begin position="171"/>
        <end position="191"/>
    </location>
</feature>
<feature type="transmembrane region" description="Helical" evidence="7">
    <location>
        <begin position="277"/>
        <end position="296"/>
    </location>
</feature>
<dbReference type="InterPro" id="IPR011701">
    <property type="entry name" value="MFS"/>
</dbReference>
<keyword evidence="3" id="KW-1003">Cell membrane</keyword>
<sequence>MPPPADGEPAGTSKALWVLYADTFIMAVGFYMLIPLLAFHLLEDLSLTIAFVGVLTAVRSASQNGLMPLSGWVADLIDYKKAIAVGVLVRAGGFAMLGTVDSVPLLVAASILSGLGGALFHPASYAAYTALAEGRDSVRVYSTREMISNLGFVIGPMIGGLLAGFDFKWVSLGAALLFLVAFIFTVAGLPAGLSARNPSASGIRDVLSNHGFLRYCALASALWLLASQLYLVVPIRAGDVLPGPVGVGLVYTAAAVLMVVTMLPLTAFVSRRLSARAILGAGALSLGAGIAVMGLWGTTAGLLVGVGLFTVGQMLSQPVMNAVVADFARGGSIASHFGVFGLAQAAGSVVGNLVGGLLYTIAGEASAVALVPWFVFFGWGGLVAIAFWTRGPRPVQ</sequence>
<feature type="transmembrane region" description="Helical" evidence="7">
    <location>
        <begin position="212"/>
        <end position="233"/>
    </location>
</feature>
<dbReference type="InterPro" id="IPR036259">
    <property type="entry name" value="MFS_trans_sf"/>
</dbReference>
<evidence type="ECO:0000256" key="4">
    <source>
        <dbReference type="ARBA" id="ARBA00022692"/>
    </source>
</evidence>